<reference evidence="2 3" key="1">
    <citation type="submission" date="2020-07" db="EMBL/GenBank/DDBJ databases">
        <title>Sequencing the genomes of 1000 actinobacteria strains.</title>
        <authorList>
            <person name="Klenk H.-P."/>
        </authorList>
    </citation>
    <scope>NUCLEOTIDE SEQUENCE [LARGE SCALE GENOMIC DNA]</scope>
    <source>
        <strain evidence="2 3">DSM 104006</strain>
    </source>
</reference>
<dbReference type="EMBL" id="JACCFK010000002">
    <property type="protein sequence ID" value="NYI92564.1"/>
    <property type="molecule type" value="Genomic_DNA"/>
</dbReference>
<dbReference type="Pfam" id="PF19809">
    <property type="entry name" value="DUF6292"/>
    <property type="match status" value="1"/>
</dbReference>
<evidence type="ECO:0000313" key="2">
    <source>
        <dbReference type="EMBL" id="NYI92564.1"/>
    </source>
</evidence>
<keyword evidence="3" id="KW-1185">Reference proteome</keyword>
<dbReference type="AlphaFoldDB" id="A0A853BCT3"/>
<sequence length="155" mass="16953">MYPEFEHAAATGLRRYVGTVAEELGCSGEAYYAHLDPPPAYAYLALDDRLPDHPGQDTALVWNEYDGWGVVTESLTGHELSVVCHLGGELLPPPEAVAKFVGEVFAGQRFDGGPVGTTDGARLRRHLATYAIPYQGTVAHRPGRPVEQVRRRPTR</sequence>
<proteinExistence type="predicted"/>
<evidence type="ECO:0000313" key="3">
    <source>
        <dbReference type="Proteomes" id="UP000549616"/>
    </source>
</evidence>
<gene>
    <name evidence="2" type="ORF">HNR02_005939</name>
</gene>
<comment type="caution">
    <text evidence="2">The sequence shown here is derived from an EMBL/GenBank/DDBJ whole genome shotgun (WGS) entry which is preliminary data.</text>
</comment>
<organism evidence="2 3">
    <name type="scientific">Amycolatopsis endophytica</name>
    <dbReference type="NCBI Taxonomy" id="860233"/>
    <lineage>
        <taxon>Bacteria</taxon>
        <taxon>Bacillati</taxon>
        <taxon>Actinomycetota</taxon>
        <taxon>Actinomycetes</taxon>
        <taxon>Pseudonocardiales</taxon>
        <taxon>Pseudonocardiaceae</taxon>
        <taxon>Amycolatopsis</taxon>
    </lineage>
</organism>
<protein>
    <recommendedName>
        <fullName evidence="1">DUF6292 domain-containing protein</fullName>
    </recommendedName>
</protein>
<dbReference type="Proteomes" id="UP000549616">
    <property type="component" value="Unassembled WGS sequence"/>
</dbReference>
<dbReference type="RefSeq" id="WP_179776883.1">
    <property type="nucleotide sequence ID" value="NZ_JACCFK010000002.1"/>
</dbReference>
<accession>A0A853BCT3</accession>
<feature type="domain" description="DUF6292" evidence="1">
    <location>
        <begin position="16"/>
        <end position="101"/>
    </location>
</feature>
<name>A0A853BCT3_9PSEU</name>
<evidence type="ECO:0000259" key="1">
    <source>
        <dbReference type="Pfam" id="PF19809"/>
    </source>
</evidence>
<dbReference type="InterPro" id="IPR046259">
    <property type="entry name" value="DUF6292"/>
</dbReference>